<dbReference type="AlphaFoldDB" id="A0A645FXH3"/>
<feature type="domain" description="Hemerythrin-like" evidence="4">
    <location>
        <begin position="13"/>
        <end position="125"/>
    </location>
</feature>
<comment type="similarity">
    <text evidence="1">Belongs to the hemerythrin family.</text>
</comment>
<dbReference type="NCBIfam" id="NF033749">
    <property type="entry name" value="bact_hemeryth"/>
    <property type="match status" value="1"/>
</dbReference>
<evidence type="ECO:0000313" key="5">
    <source>
        <dbReference type="EMBL" id="MPN18329.1"/>
    </source>
</evidence>
<dbReference type="GO" id="GO:0046872">
    <property type="term" value="F:metal ion binding"/>
    <property type="evidence" value="ECO:0007669"/>
    <property type="project" value="UniProtKB-KW"/>
</dbReference>
<reference evidence="5" key="1">
    <citation type="submission" date="2019-08" db="EMBL/GenBank/DDBJ databases">
        <authorList>
            <person name="Kucharzyk K."/>
            <person name="Murdoch R.W."/>
            <person name="Higgins S."/>
            <person name="Loffler F."/>
        </authorList>
    </citation>
    <scope>NUCLEOTIDE SEQUENCE</scope>
</reference>
<evidence type="ECO:0000259" key="4">
    <source>
        <dbReference type="Pfam" id="PF01814"/>
    </source>
</evidence>
<accession>A0A645FXH3</accession>
<dbReference type="PANTHER" id="PTHR37164:SF1">
    <property type="entry name" value="BACTERIOHEMERYTHRIN"/>
    <property type="match status" value="1"/>
</dbReference>
<name>A0A645FXH3_9ZZZZ</name>
<dbReference type="NCBIfam" id="TIGR02481">
    <property type="entry name" value="hemeryth_dom"/>
    <property type="match status" value="1"/>
</dbReference>
<dbReference type="SUPFAM" id="SSF47188">
    <property type="entry name" value="Hemerythrin-like"/>
    <property type="match status" value="1"/>
</dbReference>
<proteinExistence type="inferred from homology"/>
<comment type="caution">
    <text evidence="5">The sequence shown here is derived from an EMBL/GenBank/DDBJ whole genome shotgun (WGS) entry which is preliminary data.</text>
</comment>
<protein>
    <submittedName>
        <fullName evidence="5">Bacteriohemerythrin</fullName>
    </submittedName>
</protein>
<dbReference type="PANTHER" id="PTHR37164">
    <property type="entry name" value="BACTERIOHEMERYTHRIN"/>
    <property type="match status" value="1"/>
</dbReference>
<evidence type="ECO:0000256" key="1">
    <source>
        <dbReference type="ARBA" id="ARBA00010587"/>
    </source>
</evidence>
<dbReference type="CDD" id="cd12107">
    <property type="entry name" value="Hemerythrin"/>
    <property type="match status" value="1"/>
</dbReference>
<dbReference type="Gene3D" id="1.20.120.50">
    <property type="entry name" value="Hemerythrin-like"/>
    <property type="match status" value="1"/>
</dbReference>
<dbReference type="Pfam" id="PF01814">
    <property type="entry name" value="Hemerythrin"/>
    <property type="match status" value="1"/>
</dbReference>
<evidence type="ECO:0000256" key="2">
    <source>
        <dbReference type="ARBA" id="ARBA00022723"/>
    </source>
</evidence>
<keyword evidence="2" id="KW-0479">Metal-binding</keyword>
<sequence>MVTWQDSLSTSDERTDAQHKVLIEQFNQLEEIMNTSTAGSFRQAAGEVLDFLQFYAAWHFEEEEKLMASLNCPLAAENKKQHAEFLAMFSDFYAKWQTSKMDLELARSTYKVMSNWIVNHIIQVDTHIKDCQ</sequence>
<dbReference type="InterPro" id="IPR012312">
    <property type="entry name" value="Hemerythrin-like"/>
</dbReference>
<organism evidence="5">
    <name type="scientific">bioreactor metagenome</name>
    <dbReference type="NCBI Taxonomy" id="1076179"/>
    <lineage>
        <taxon>unclassified sequences</taxon>
        <taxon>metagenomes</taxon>
        <taxon>ecological metagenomes</taxon>
    </lineage>
</organism>
<dbReference type="EMBL" id="VSSQ01065640">
    <property type="protein sequence ID" value="MPN18329.1"/>
    <property type="molecule type" value="Genomic_DNA"/>
</dbReference>
<keyword evidence="3" id="KW-0408">Iron</keyword>
<gene>
    <name evidence="5" type="ORF">SDC9_165689</name>
</gene>
<dbReference type="InterPro" id="IPR050669">
    <property type="entry name" value="Hemerythrin"/>
</dbReference>
<dbReference type="InterPro" id="IPR035938">
    <property type="entry name" value="Hemerythrin-like_sf"/>
</dbReference>
<dbReference type="InterPro" id="IPR012827">
    <property type="entry name" value="Hemerythrin_metal-bd"/>
</dbReference>
<evidence type="ECO:0000256" key="3">
    <source>
        <dbReference type="ARBA" id="ARBA00023004"/>
    </source>
</evidence>